<evidence type="ECO:0000256" key="1">
    <source>
        <dbReference type="PROSITE-ProRule" id="PRU00023"/>
    </source>
</evidence>
<dbReference type="SMART" id="SM00248">
    <property type="entry name" value="ANK"/>
    <property type="match status" value="3"/>
</dbReference>
<feature type="repeat" description="ANK" evidence="1">
    <location>
        <begin position="44"/>
        <end position="77"/>
    </location>
</feature>
<dbReference type="GO" id="GO:1990604">
    <property type="term" value="C:IRE1-TRAF2-ASK1 complex"/>
    <property type="evidence" value="ECO:0007669"/>
    <property type="project" value="TreeGrafter"/>
</dbReference>
<dbReference type="PROSITE" id="PS50297">
    <property type="entry name" value="ANK_REP_REGION"/>
    <property type="match status" value="1"/>
</dbReference>
<organism evidence="2 3">
    <name type="scientific">Cyprinus carpio</name>
    <name type="common">Common carp</name>
    <dbReference type="NCBI Taxonomy" id="7962"/>
    <lineage>
        <taxon>Eukaryota</taxon>
        <taxon>Metazoa</taxon>
        <taxon>Chordata</taxon>
        <taxon>Craniata</taxon>
        <taxon>Vertebrata</taxon>
        <taxon>Euteleostomi</taxon>
        <taxon>Actinopterygii</taxon>
        <taxon>Neopterygii</taxon>
        <taxon>Teleostei</taxon>
        <taxon>Ostariophysi</taxon>
        <taxon>Cypriniformes</taxon>
        <taxon>Cyprinidae</taxon>
        <taxon>Cyprininae</taxon>
        <taxon>Cyprinus</taxon>
    </lineage>
</organism>
<dbReference type="Ensembl" id="ENSCCRT00010040366.1">
    <property type="protein sequence ID" value="ENSCCRP00010036775.1"/>
    <property type="gene ID" value="ENSCCRG00010015687.1"/>
</dbReference>
<dbReference type="Pfam" id="PF12796">
    <property type="entry name" value="Ank_2"/>
    <property type="match status" value="1"/>
</dbReference>
<reference evidence="2" key="1">
    <citation type="submission" date="2025-08" db="UniProtKB">
        <authorList>
            <consortium name="Ensembl"/>
        </authorList>
    </citation>
    <scope>IDENTIFICATION</scope>
</reference>
<dbReference type="InterPro" id="IPR036770">
    <property type="entry name" value="Ankyrin_rpt-contain_sf"/>
</dbReference>
<dbReference type="InterPro" id="IPR002110">
    <property type="entry name" value="Ankyrin_rpt"/>
</dbReference>
<dbReference type="PANTHER" id="PTHR13954">
    <property type="entry name" value="IRE1-RELATED"/>
    <property type="match status" value="1"/>
</dbReference>
<dbReference type="SUPFAM" id="SSF48403">
    <property type="entry name" value="Ankyrin repeat"/>
    <property type="match status" value="1"/>
</dbReference>
<dbReference type="Proteomes" id="UP000694427">
    <property type="component" value="Unplaced"/>
</dbReference>
<dbReference type="Gene3D" id="1.10.510.10">
    <property type="entry name" value="Transferase(Phosphotransferase) domain 1"/>
    <property type="match status" value="1"/>
</dbReference>
<dbReference type="Gene3D" id="1.25.40.20">
    <property type="entry name" value="Ankyrin repeat-containing domain"/>
    <property type="match status" value="1"/>
</dbReference>
<dbReference type="InterPro" id="IPR045133">
    <property type="entry name" value="IRE1/2-like"/>
</dbReference>
<proteinExistence type="predicted"/>
<dbReference type="PROSITE" id="PS50088">
    <property type="entry name" value="ANK_REPEAT"/>
    <property type="match status" value="2"/>
</dbReference>
<evidence type="ECO:0000313" key="2">
    <source>
        <dbReference type="Ensembl" id="ENSCCRP00010036775.1"/>
    </source>
</evidence>
<feature type="repeat" description="ANK" evidence="1">
    <location>
        <begin position="78"/>
        <end position="110"/>
    </location>
</feature>
<dbReference type="GO" id="GO:0070059">
    <property type="term" value="P:intrinsic apoptotic signaling pathway in response to endoplasmic reticulum stress"/>
    <property type="evidence" value="ECO:0007669"/>
    <property type="project" value="TreeGrafter"/>
</dbReference>
<keyword evidence="1" id="KW-0040">ANK repeat</keyword>
<dbReference type="AlphaFoldDB" id="A0A8C1QFT6"/>
<dbReference type="GO" id="GO:0004674">
    <property type="term" value="F:protein serine/threonine kinase activity"/>
    <property type="evidence" value="ECO:0007669"/>
    <property type="project" value="InterPro"/>
</dbReference>
<protein>
    <submittedName>
        <fullName evidence="2">Uncharacterized protein</fullName>
    </submittedName>
</protein>
<reference evidence="2" key="2">
    <citation type="submission" date="2025-09" db="UniProtKB">
        <authorList>
            <consortium name="Ensembl"/>
        </authorList>
    </citation>
    <scope>IDENTIFICATION</scope>
</reference>
<name>A0A8C1QFT6_CYPCA</name>
<dbReference type="PANTHER" id="PTHR13954:SF28">
    <property type="match status" value="1"/>
</dbReference>
<dbReference type="GO" id="GO:0051082">
    <property type="term" value="F:unfolded protein binding"/>
    <property type="evidence" value="ECO:0007669"/>
    <property type="project" value="TreeGrafter"/>
</dbReference>
<dbReference type="InterPro" id="IPR011009">
    <property type="entry name" value="Kinase-like_dom_sf"/>
</dbReference>
<accession>A0A8C1QFT6</accession>
<dbReference type="GO" id="GO:0004521">
    <property type="term" value="F:RNA endonuclease activity"/>
    <property type="evidence" value="ECO:0007669"/>
    <property type="project" value="InterPro"/>
</dbReference>
<keyword evidence="3" id="KW-1185">Reference proteome</keyword>
<sequence length="235" mass="26840">FCSSTVHYWKDDVTPLSAAVVCRNEEICSYLLGESADPNKPSTNGLTALHCAVLSGVPLTIVKRLLAAKADPDGQGLQMFTPLQWAVYHDYEDIVKALIEAGASPETNYGVNPELDKKVERMIRQLSSQDEVFEKVHQFYSLSCALRTKNHCRINEEHFFQEHPFIHTVLFEVGHHPFGEQPFCEVNILQGRYSLDHLDDDVAKDLVEWMINEDPNNRPNVEQTLAHPFFWTEER</sequence>
<evidence type="ECO:0000313" key="3">
    <source>
        <dbReference type="Proteomes" id="UP000694427"/>
    </source>
</evidence>
<dbReference type="SUPFAM" id="SSF56112">
    <property type="entry name" value="Protein kinase-like (PK-like)"/>
    <property type="match status" value="1"/>
</dbReference>
<dbReference type="GO" id="GO:0036498">
    <property type="term" value="P:IRE1-mediated unfolded protein response"/>
    <property type="evidence" value="ECO:0007669"/>
    <property type="project" value="TreeGrafter"/>
</dbReference>